<dbReference type="SUPFAM" id="SSF160369">
    <property type="entry name" value="Ribosomal protein L10-like"/>
    <property type="match status" value="1"/>
</dbReference>
<evidence type="ECO:0000256" key="4">
    <source>
        <dbReference type="ARBA" id="ARBA00035202"/>
    </source>
</evidence>
<keyword evidence="5" id="KW-0699">rRNA-binding</keyword>
<reference evidence="6" key="1">
    <citation type="journal article" date="2020" name="mSystems">
        <title>Genome- and Community-Level Interaction Insights into Carbon Utilization and Element Cycling Functions of Hydrothermarchaeota in Hydrothermal Sediment.</title>
        <authorList>
            <person name="Zhou Z."/>
            <person name="Liu Y."/>
            <person name="Xu W."/>
            <person name="Pan J."/>
            <person name="Luo Z.H."/>
            <person name="Li M."/>
        </authorList>
    </citation>
    <scope>NUCLEOTIDE SEQUENCE [LARGE SCALE GENOMIC DNA]</scope>
    <source>
        <strain evidence="6">SpSt-579</strain>
    </source>
</reference>
<evidence type="ECO:0000313" key="6">
    <source>
        <dbReference type="EMBL" id="HGT70830.1"/>
    </source>
</evidence>
<dbReference type="InterPro" id="IPR047865">
    <property type="entry name" value="Ribosomal_uL10_bac_type"/>
</dbReference>
<dbReference type="CDD" id="cd05797">
    <property type="entry name" value="Ribosomal_L10"/>
    <property type="match status" value="1"/>
</dbReference>
<organism evidence="6">
    <name type="scientific">candidate division CPR3 bacterium</name>
    <dbReference type="NCBI Taxonomy" id="2268181"/>
    <lineage>
        <taxon>Bacteria</taxon>
        <taxon>Bacteria division CPR3</taxon>
    </lineage>
</organism>
<comment type="subunit">
    <text evidence="5">Part of the ribosomal stalk of the 50S ribosomal subunit. The N-terminus interacts with L11 and the large rRNA to form the base of the stalk. The C-terminus forms an elongated spine to which L12 dimers bind in a sequential fashion forming a multimeric L10(L12)X complex.</text>
</comment>
<dbReference type="NCBIfam" id="NF000955">
    <property type="entry name" value="PRK00099.1-1"/>
    <property type="match status" value="1"/>
</dbReference>
<keyword evidence="2 5" id="KW-0689">Ribosomal protein</keyword>
<protein>
    <recommendedName>
        <fullName evidence="4 5">Large ribosomal subunit protein uL10</fullName>
    </recommendedName>
</protein>
<keyword evidence="3 5" id="KW-0687">Ribonucleoprotein</keyword>
<evidence type="ECO:0000256" key="2">
    <source>
        <dbReference type="ARBA" id="ARBA00022980"/>
    </source>
</evidence>
<evidence type="ECO:0000256" key="5">
    <source>
        <dbReference type="HAMAP-Rule" id="MF_00362"/>
    </source>
</evidence>
<keyword evidence="5" id="KW-0694">RNA-binding</keyword>
<proteinExistence type="inferred from homology"/>
<dbReference type="InterPro" id="IPR001790">
    <property type="entry name" value="Ribosomal_uL10"/>
</dbReference>
<evidence type="ECO:0000256" key="3">
    <source>
        <dbReference type="ARBA" id="ARBA00023274"/>
    </source>
</evidence>
<dbReference type="Gene3D" id="3.30.70.1730">
    <property type="match status" value="1"/>
</dbReference>
<dbReference type="HAMAP" id="MF_00362">
    <property type="entry name" value="Ribosomal_uL10"/>
    <property type="match status" value="1"/>
</dbReference>
<evidence type="ECO:0000256" key="1">
    <source>
        <dbReference type="ARBA" id="ARBA00008889"/>
    </source>
</evidence>
<dbReference type="Gene3D" id="6.10.250.290">
    <property type="match status" value="1"/>
</dbReference>
<dbReference type="GO" id="GO:0070180">
    <property type="term" value="F:large ribosomal subunit rRNA binding"/>
    <property type="evidence" value="ECO:0007669"/>
    <property type="project" value="UniProtKB-UniRule"/>
</dbReference>
<comment type="similarity">
    <text evidence="1 5">Belongs to the universal ribosomal protein uL10 family.</text>
</comment>
<comment type="caution">
    <text evidence="6">The sequence shown here is derived from an EMBL/GenBank/DDBJ whole genome shotgun (WGS) entry which is preliminary data.</text>
</comment>
<accession>A0A7C4M0C6</accession>
<name>A0A7C4M0C6_UNCC3</name>
<dbReference type="GO" id="GO:0006412">
    <property type="term" value="P:translation"/>
    <property type="evidence" value="ECO:0007669"/>
    <property type="project" value="UniProtKB-UniRule"/>
</dbReference>
<dbReference type="PANTHER" id="PTHR11560">
    <property type="entry name" value="39S RIBOSOMAL PROTEIN L10, MITOCHONDRIAL"/>
    <property type="match status" value="1"/>
</dbReference>
<dbReference type="GO" id="GO:0005840">
    <property type="term" value="C:ribosome"/>
    <property type="evidence" value="ECO:0007669"/>
    <property type="project" value="UniProtKB-KW"/>
</dbReference>
<dbReference type="Pfam" id="PF00466">
    <property type="entry name" value="Ribosomal_L10"/>
    <property type="match status" value="1"/>
</dbReference>
<gene>
    <name evidence="5" type="primary">rplJ</name>
    <name evidence="6" type="ORF">ENT43_01040</name>
</gene>
<dbReference type="EMBL" id="DSYQ01000003">
    <property type="protein sequence ID" value="HGT70830.1"/>
    <property type="molecule type" value="Genomic_DNA"/>
</dbReference>
<dbReference type="AlphaFoldDB" id="A0A7C4M0C6"/>
<dbReference type="InterPro" id="IPR022973">
    <property type="entry name" value="Ribosomal_uL10_bac"/>
</dbReference>
<dbReference type="InterPro" id="IPR043141">
    <property type="entry name" value="Ribosomal_uL10-like_sf"/>
</dbReference>
<sequence>MPKSKIQKENTLANIKSKIADAKSVVFTDYKGMKMSELQELRKNIKSKGGKFEITKITLVGKAFDNTEKVKEIVNKSSLAVAYSIEDEVSAPKEVKKFSKTNPNIKILGGYYEGGFLNAEEMMHLADIPSKEELIVKLLGTLQSPIMKTVQILGGQTPKLVRTLQAIVEKG</sequence>
<comment type="function">
    <text evidence="5">Forms part of the ribosomal stalk, playing a central role in the interaction of the ribosome with GTP-bound translation factors.</text>
</comment>
<dbReference type="GO" id="GO:1990904">
    <property type="term" value="C:ribonucleoprotein complex"/>
    <property type="evidence" value="ECO:0007669"/>
    <property type="project" value="UniProtKB-KW"/>
</dbReference>